<dbReference type="PANTHER" id="PTHR30005">
    <property type="entry name" value="EXOPOLYPHOSPHATASE"/>
    <property type="match status" value="1"/>
</dbReference>
<dbReference type="Gene3D" id="3.30.420.150">
    <property type="entry name" value="Exopolyphosphatase. Domain 2"/>
    <property type="match status" value="1"/>
</dbReference>
<name>A0A9Q4KNW6_9BACT</name>
<evidence type="ECO:0000259" key="1">
    <source>
        <dbReference type="Pfam" id="PF02541"/>
    </source>
</evidence>
<dbReference type="EMBL" id="JAPXGP010000001">
    <property type="protein sequence ID" value="MCZ6161061.1"/>
    <property type="molecule type" value="Genomic_DNA"/>
</dbReference>
<gene>
    <name evidence="2" type="ORF">O6B92_01685</name>
</gene>
<accession>A0A9Q4KNW6</accession>
<evidence type="ECO:0000313" key="3">
    <source>
        <dbReference type="Proteomes" id="UP001075461"/>
    </source>
</evidence>
<proteinExistence type="predicted"/>
<dbReference type="InterPro" id="IPR050273">
    <property type="entry name" value="GppA/Ppx_hydrolase"/>
</dbReference>
<reference evidence="2" key="1">
    <citation type="submission" date="2022-12" db="EMBL/GenBank/DDBJ databases">
        <title>Species Delineation and Comparative Genomics within the Campylobacter ureolyticus Complex.</title>
        <authorList>
            <person name="Maki J."/>
            <person name="Howard M."/>
            <person name="Connelly S."/>
            <person name="Hardy D.J."/>
            <person name="Cameron A."/>
        </authorList>
    </citation>
    <scope>NUCLEOTIDE SEQUENCE</scope>
    <source>
        <strain evidence="2">URMC_786</strain>
    </source>
</reference>
<dbReference type="Proteomes" id="UP001075461">
    <property type="component" value="Unassembled WGS sequence"/>
</dbReference>
<dbReference type="AlphaFoldDB" id="A0A9Q4KNW6"/>
<comment type="caution">
    <text evidence="2">The sequence shown here is derived from an EMBL/GenBank/DDBJ whole genome shotgun (WGS) entry which is preliminary data.</text>
</comment>
<protein>
    <recommendedName>
        <fullName evidence="1">Ppx/GppA phosphatase N-terminal domain-containing protein</fullName>
    </recommendedName>
</protein>
<dbReference type="InterPro" id="IPR043129">
    <property type="entry name" value="ATPase_NBD"/>
</dbReference>
<feature type="domain" description="Ppx/GppA phosphatase N-terminal" evidence="1">
    <location>
        <begin position="42"/>
        <end position="287"/>
    </location>
</feature>
<dbReference type="RefSeq" id="WP_269479548.1">
    <property type="nucleotide sequence ID" value="NZ_JAPXGP010000001.1"/>
</dbReference>
<dbReference type="Pfam" id="PF02541">
    <property type="entry name" value="Ppx-GppA"/>
    <property type="match status" value="1"/>
</dbReference>
<sequence>MNNDCLVGVDLGSNSLKISLMNAQFEVLKTDEFGIQSAFGLKENLSNIAKNKIILALEKISKNYDLKNALAVATEAFRVAKDSGEFFKLLNDKFGIKFEVISPLKECELTKLAVYKRCEMLGTSASNLAIVDLGGASCEIVLDEKFKSFKFGIIKVFNDFLDLENIEKNSKFITKEANKFLKNLKPKNIVLNSTISKKLLNLKQNYKNSKILEFDDFKKLKKLILNNNIKSHLKNSDGQAMDNQILSERNLLLCGIYLYENILKDFDNFIIIDYGLKEGVIIEKILKKENL</sequence>
<dbReference type="SUPFAM" id="SSF53067">
    <property type="entry name" value="Actin-like ATPase domain"/>
    <property type="match status" value="2"/>
</dbReference>
<dbReference type="GO" id="GO:0016462">
    <property type="term" value="F:pyrophosphatase activity"/>
    <property type="evidence" value="ECO:0007669"/>
    <property type="project" value="TreeGrafter"/>
</dbReference>
<dbReference type="Gene3D" id="3.30.420.40">
    <property type="match status" value="1"/>
</dbReference>
<dbReference type="InterPro" id="IPR003695">
    <property type="entry name" value="Ppx_GppA_N"/>
</dbReference>
<dbReference type="PANTHER" id="PTHR30005:SF0">
    <property type="entry name" value="RETROGRADE REGULATION PROTEIN 2"/>
    <property type="match status" value="1"/>
</dbReference>
<evidence type="ECO:0000313" key="2">
    <source>
        <dbReference type="EMBL" id="MCZ6161061.1"/>
    </source>
</evidence>
<organism evidence="2 3">
    <name type="scientific">Campylobacter ureolyticus</name>
    <dbReference type="NCBI Taxonomy" id="827"/>
    <lineage>
        <taxon>Bacteria</taxon>
        <taxon>Pseudomonadati</taxon>
        <taxon>Campylobacterota</taxon>
        <taxon>Epsilonproteobacteria</taxon>
        <taxon>Campylobacterales</taxon>
        <taxon>Campylobacteraceae</taxon>
        <taxon>Campylobacter</taxon>
    </lineage>
</organism>